<protein>
    <submittedName>
        <fullName evidence="2">Uncharacterized protein</fullName>
    </submittedName>
</protein>
<sequence length="227" mass="24897">MQGGYVEMKESEGKEESEPEENPEEDPEEEVEKSKEVSDAQPMGASTELDFLRFLTSGQQPMCSSSGSCPSINSQNPSQSSGLSSSTRSFHISDLSGVWPSSSAPTAVFSLDPASPFIATRSCLLSMQRGLGTAVQSLVRAQFINGRRFPEKGDKKINNAKPRTSLRIHSRDYDSIIDDPEDPFNSEKILFPFAIEEKLSCFVSPLLSKEEAEKAKSVFPLSINMNC</sequence>
<evidence type="ECO:0000256" key="1">
    <source>
        <dbReference type="SAM" id="MobiDB-lite"/>
    </source>
</evidence>
<reference evidence="2 3" key="1">
    <citation type="journal article" date="2023" name="Plants (Basel)">
        <title>Bridging the Gap: Combining Genomics and Transcriptomics Approaches to Understand Stylosanthes scabra, an Orphan Legume from the Brazilian Caatinga.</title>
        <authorList>
            <person name="Ferreira-Neto J.R.C."/>
            <person name="da Silva M.D."/>
            <person name="Binneck E."/>
            <person name="de Melo N.F."/>
            <person name="da Silva R.H."/>
            <person name="de Melo A.L.T.M."/>
            <person name="Pandolfi V."/>
            <person name="Bustamante F.O."/>
            <person name="Brasileiro-Vidal A.C."/>
            <person name="Benko-Iseppon A.M."/>
        </authorList>
    </citation>
    <scope>NUCLEOTIDE SEQUENCE [LARGE SCALE GENOMIC DNA]</scope>
    <source>
        <tissue evidence="2">Leaves</tissue>
    </source>
</reference>
<dbReference type="Proteomes" id="UP001341840">
    <property type="component" value="Unassembled WGS sequence"/>
</dbReference>
<gene>
    <name evidence="2" type="ORF">PIB30_094042</name>
</gene>
<proteinExistence type="predicted"/>
<organism evidence="2 3">
    <name type="scientific">Stylosanthes scabra</name>
    <dbReference type="NCBI Taxonomy" id="79078"/>
    <lineage>
        <taxon>Eukaryota</taxon>
        <taxon>Viridiplantae</taxon>
        <taxon>Streptophyta</taxon>
        <taxon>Embryophyta</taxon>
        <taxon>Tracheophyta</taxon>
        <taxon>Spermatophyta</taxon>
        <taxon>Magnoliopsida</taxon>
        <taxon>eudicotyledons</taxon>
        <taxon>Gunneridae</taxon>
        <taxon>Pentapetalae</taxon>
        <taxon>rosids</taxon>
        <taxon>fabids</taxon>
        <taxon>Fabales</taxon>
        <taxon>Fabaceae</taxon>
        <taxon>Papilionoideae</taxon>
        <taxon>50 kb inversion clade</taxon>
        <taxon>dalbergioids sensu lato</taxon>
        <taxon>Dalbergieae</taxon>
        <taxon>Pterocarpus clade</taxon>
        <taxon>Stylosanthes</taxon>
    </lineage>
</organism>
<dbReference type="EMBL" id="JASCZI010213496">
    <property type="protein sequence ID" value="MED6201341.1"/>
    <property type="molecule type" value="Genomic_DNA"/>
</dbReference>
<name>A0ABU6XVK5_9FABA</name>
<comment type="caution">
    <text evidence="2">The sequence shown here is derived from an EMBL/GenBank/DDBJ whole genome shotgun (WGS) entry which is preliminary data.</text>
</comment>
<keyword evidence="3" id="KW-1185">Reference proteome</keyword>
<evidence type="ECO:0000313" key="2">
    <source>
        <dbReference type="EMBL" id="MED6201341.1"/>
    </source>
</evidence>
<accession>A0ABU6XVK5</accession>
<feature type="compositionally biased region" description="Acidic residues" evidence="1">
    <location>
        <begin position="17"/>
        <end position="31"/>
    </location>
</feature>
<feature type="region of interest" description="Disordered" evidence="1">
    <location>
        <begin position="63"/>
        <end position="87"/>
    </location>
</feature>
<evidence type="ECO:0000313" key="3">
    <source>
        <dbReference type="Proteomes" id="UP001341840"/>
    </source>
</evidence>
<feature type="region of interest" description="Disordered" evidence="1">
    <location>
        <begin position="1"/>
        <end position="50"/>
    </location>
</feature>
<feature type="compositionally biased region" description="Basic and acidic residues" evidence="1">
    <location>
        <begin position="7"/>
        <end position="16"/>
    </location>
</feature>